<evidence type="ECO:0000313" key="1">
    <source>
        <dbReference type="EMBL" id="MPC22827.1"/>
    </source>
</evidence>
<keyword evidence="2" id="KW-1185">Reference proteome</keyword>
<accession>A0A5B7DP03</accession>
<organism evidence="1 2">
    <name type="scientific">Portunus trituberculatus</name>
    <name type="common">Swimming crab</name>
    <name type="synonym">Neptunus trituberculatus</name>
    <dbReference type="NCBI Taxonomy" id="210409"/>
    <lineage>
        <taxon>Eukaryota</taxon>
        <taxon>Metazoa</taxon>
        <taxon>Ecdysozoa</taxon>
        <taxon>Arthropoda</taxon>
        <taxon>Crustacea</taxon>
        <taxon>Multicrustacea</taxon>
        <taxon>Malacostraca</taxon>
        <taxon>Eumalacostraca</taxon>
        <taxon>Eucarida</taxon>
        <taxon>Decapoda</taxon>
        <taxon>Pleocyemata</taxon>
        <taxon>Brachyura</taxon>
        <taxon>Eubrachyura</taxon>
        <taxon>Portunoidea</taxon>
        <taxon>Portunidae</taxon>
        <taxon>Portuninae</taxon>
        <taxon>Portunus</taxon>
    </lineage>
</organism>
<name>A0A5B7DP03_PORTR</name>
<proteinExistence type="predicted"/>
<reference evidence="1 2" key="1">
    <citation type="submission" date="2019-05" db="EMBL/GenBank/DDBJ databases">
        <title>Another draft genome of Portunus trituberculatus and its Hox gene families provides insights of decapod evolution.</title>
        <authorList>
            <person name="Jeong J.-H."/>
            <person name="Song I."/>
            <person name="Kim S."/>
            <person name="Choi T."/>
            <person name="Kim D."/>
            <person name="Ryu S."/>
            <person name="Kim W."/>
        </authorList>
    </citation>
    <scope>NUCLEOTIDE SEQUENCE [LARGE SCALE GENOMIC DNA]</scope>
    <source>
        <tissue evidence="1">Muscle</tissue>
    </source>
</reference>
<comment type="caution">
    <text evidence="1">The sequence shown here is derived from an EMBL/GenBank/DDBJ whole genome shotgun (WGS) entry which is preliminary data.</text>
</comment>
<protein>
    <submittedName>
        <fullName evidence="1">Uncharacterized protein</fullName>
    </submittedName>
</protein>
<dbReference type="Proteomes" id="UP000324222">
    <property type="component" value="Unassembled WGS sequence"/>
</dbReference>
<evidence type="ECO:0000313" key="2">
    <source>
        <dbReference type="Proteomes" id="UP000324222"/>
    </source>
</evidence>
<dbReference type="EMBL" id="VSRR010001130">
    <property type="protein sequence ID" value="MPC22827.1"/>
    <property type="molecule type" value="Genomic_DNA"/>
</dbReference>
<sequence>MEVGGRKPAGRPEKTWRKYNHQKMDLLKVNEELAQDGREPFSMAGMNCLGTLVPIVSSEKASWVFSSVGSGCGGHTTPHLHQPDDVAVLPRTATLLLVDVIELDRGNECLTEGHLRLPHRHLTPILPLHPLTGEVGSSRVKRLTALLNASRSLGFLGLMDIEMTGSGTYMLSCSERESESCPASVSSEGLSHTRAALTMEIGYLGWVVKVSPEAQSMPNKAQMSPANTSFTSSMLLLWSWTRRDTFTCTRGKRVGNRTEQHFDTKNLHSLFHLQLPYYSPTQQCPAPVPCSPPLLGWGGSAARHPAESAHPCS</sequence>
<gene>
    <name evidence="1" type="ORF">E2C01_015853</name>
</gene>
<dbReference type="AlphaFoldDB" id="A0A5B7DP03"/>